<dbReference type="EnsemblMetazoa" id="AEPI002750-RA">
    <property type="protein sequence ID" value="AEPI002750-PA"/>
    <property type="gene ID" value="AEPI002750"/>
</dbReference>
<dbReference type="AlphaFoldDB" id="A0A182P748"/>
<dbReference type="SUPFAM" id="SSF57567">
    <property type="entry name" value="Serine protease inhibitors"/>
    <property type="match status" value="1"/>
</dbReference>
<feature type="domain" description="TIL" evidence="2">
    <location>
        <begin position="38"/>
        <end position="93"/>
    </location>
</feature>
<protein>
    <recommendedName>
        <fullName evidence="2">TIL domain-containing protein</fullName>
    </recommendedName>
</protein>
<dbReference type="CDD" id="cd19941">
    <property type="entry name" value="TIL"/>
    <property type="match status" value="1"/>
</dbReference>
<evidence type="ECO:0000259" key="2">
    <source>
        <dbReference type="Pfam" id="PF01826"/>
    </source>
</evidence>
<dbReference type="Pfam" id="PF01826">
    <property type="entry name" value="TIL"/>
    <property type="match status" value="1"/>
</dbReference>
<dbReference type="InterPro" id="IPR036084">
    <property type="entry name" value="Ser_inhib-like_sf"/>
</dbReference>
<reference evidence="4" key="1">
    <citation type="submission" date="2013-03" db="EMBL/GenBank/DDBJ databases">
        <title>The Genome Sequence of Anopheles epiroticus epiroticus2.</title>
        <authorList>
            <consortium name="The Broad Institute Genomics Platform"/>
            <person name="Neafsey D.E."/>
            <person name="Howell P."/>
            <person name="Walker B."/>
            <person name="Young S.K."/>
            <person name="Zeng Q."/>
            <person name="Gargeya S."/>
            <person name="Fitzgerald M."/>
            <person name="Haas B."/>
            <person name="Abouelleil A."/>
            <person name="Allen A.W."/>
            <person name="Alvarado L."/>
            <person name="Arachchi H.M."/>
            <person name="Berlin A.M."/>
            <person name="Chapman S.B."/>
            <person name="Gainer-Dewar J."/>
            <person name="Goldberg J."/>
            <person name="Griggs A."/>
            <person name="Gujja S."/>
            <person name="Hansen M."/>
            <person name="Howarth C."/>
            <person name="Imamovic A."/>
            <person name="Ireland A."/>
            <person name="Larimer J."/>
            <person name="McCowan C."/>
            <person name="Murphy C."/>
            <person name="Pearson M."/>
            <person name="Poon T.W."/>
            <person name="Priest M."/>
            <person name="Roberts A."/>
            <person name="Saif S."/>
            <person name="Shea T."/>
            <person name="Sisk P."/>
            <person name="Sykes S."/>
            <person name="Wortman J."/>
            <person name="Nusbaum C."/>
            <person name="Birren B."/>
        </authorList>
    </citation>
    <scope>NUCLEOTIDE SEQUENCE [LARGE SCALE GENOMIC DNA]</scope>
    <source>
        <strain evidence="4">Epiroticus2</strain>
    </source>
</reference>
<evidence type="ECO:0000313" key="3">
    <source>
        <dbReference type="EnsemblMetazoa" id="AEPI002750-PA"/>
    </source>
</evidence>
<proteinExistence type="predicted"/>
<organism evidence="3 4">
    <name type="scientific">Anopheles epiroticus</name>
    <dbReference type="NCBI Taxonomy" id="199890"/>
    <lineage>
        <taxon>Eukaryota</taxon>
        <taxon>Metazoa</taxon>
        <taxon>Ecdysozoa</taxon>
        <taxon>Arthropoda</taxon>
        <taxon>Hexapoda</taxon>
        <taxon>Insecta</taxon>
        <taxon>Pterygota</taxon>
        <taxon>Neoptera</taxon>
        <taxon>Endopterygota</taxon>
        <taxon>Diptera</taxon>
        <taxon>Nematocera</taxon>
        <taxon>Culicoidea</taxon>
        <taxon>Culicidae</taxon>
        <taxon>Anophelinae</taxon>
        <taxon>Anopheles</taxon>
    </lineage>
</organism>
<dbReference type="Gene3D" id="2.10.25.10">
    <property type="entry name" value="Laminin"/>
    <property type="match status" value="1"/>
</dbReference>
<reference evidence="3" key="2">
    <citation type="submission" date="2020-05" db="UniProtKB">
        <authorList>
            <consortium name="EnsemblMetazoa"/>
        </authorList>
    </citation>
    <scope>IDENTIFICATION</scope>
    <source>
        <strain evidence="3">Epiroticus2</strain>
    </source>
</reference>
<feature type="chain" id="PRO_5008130949" description="TIL domain-containing protein" evidence="1">
    <location>
        <begin position="21"/>
        <end position="104"/>
    </location>
</feature>
<dbReference type="VEuPathDB" id="VectorBase:AEPI002750"/>
<name>A0A182P748_9DIPT</name>
<feature type="signal peptide" evidence="1">
    <location>
        <begin position="1"/>
        <end position="20"/>
    </location>
</feature>
<dbReference type="InterPro" id="IPR002919">
    <property type="entry name" value="TIL_dom"/>
</dbReference>
<keyword evidence="4" id="KW-1185">Reference proteome</keyword>
<evidence type="ECO:0000313" key="4">
    <source>
        <dbReference type="Proteomes" id="UP000075885"/>
    </source>
</evidence>
<evidence type="ECO:0000256" key="1">
    <source>
        <dbReference type="SAM" id="SignalP"/>
    </source>
</evidence>
<dbReference type="Proteomes" id="UP000075885">
    <property type="component" value="Unassembled WGS sequence"/>
</dbReference>
<sequence length="104" mass="11381">MRFAIRGILLLITLFALCLAARRSSLEFSNPCLENRTCANNEEFICCGPCAEPTCSKAEPESNCASVCIAGCFCRKNYIRRTIGGPCILQNSCPKPMKATTKKP</sequence>
<keyword evidence="1" id="KW-0732">Signal</keyword>
<accession>A0A182P748</accession>